<evidence type="ECO:0008006" key="4">
    <source>
        <dbReference type="Google" id="ProtNLM"/>
    </source>
</evidence>
<proteinExistence type="predicted"/>
<keyword evidence="3" id="KW-1185">Reference proteome</keyword>
<dbReference type="PhylomeDB" id="E9GQU6"/>
<protein>
    <recommendedName>
        <fullName evidence="4">Vitellogenin domain-containing protein</fullName>
    </recommendedName>
</protein>
<feature type="signal peptide" evidence="1">
    <location>
        <begin position="1"/>
        <end position="19"/>
    </location>
</feature>
<dbReference type="AlphaFoldDB" id="E9GQU6"/>
<dbReference type="InParanoid" id="E9GQU6"/>
<sequence length="262" mass="29511">MKNLLTLTAGAFVVVFLLAGTDVWPCRTHAATLLNNRGDKTNVTLGIVQENELFRQKRQSPGEPAGRKSPREWYTEEYSLKTRKIFHAHQILYGPLWQLHVKVQNPNPQNENHVVSLDLSQVLSPFTGFKTPQISLPDNLKKGFPGPERFSQMYVMRIEISHQSYSVKCFESDKKVLIALAEYLDGVNSQKSAARSSGTGRCDCLRIVVKRILCCIENLRNRKTLKSAITSALDYRSSPSTPSASDNQCAVKDSLDKIRKIF</sequence>
<evidence type="ECO:0000313" key="3">
    <source>
        <dbReference type="Proteomes" id="UP000000305"/>
    </source>
</evidence>
<evidence type="ECO:0000256" key="1">
    <source>
        <dbReference type="SAM" id="SignalP"/>
    </source>
</evidence>
<dbReference type="KEGG" id="dpx:DAPPUDRAFT_320670"/>
<evidence type="ECO:0000313" key="2">
    <source>
        <dbReference type="EMBL" id="EFX78268.1"/>
    </source>
</evidence>
<feature type="chain" id="PRO_5003237313" description="Vitellogenin domain-containing protein" evidence="1">
    <location>
        <begin position="20"/>
        <end position="262"/>
    </location>
</feature>
<dbReference type="Proteomes" id="UP000000305">
    <property type="component" value="Unassembled WGS sequence"/>
</dbReference>
<organism evidence="2 3">
    <name type="scientific">Daphnia pulex</name>
    <name type="common">Water flea</name>
    <dbReference type="NCBI Taxonomy" id="6669"/>
    <lineage>
        <taxon>Eukaryota</taxon>
        <taxon>Metazoa</taxon>
        <taxon>Ecdysozoa</taxon>
        <taxon>Arthropoda</taxon>
        <taxon>Crustacea</taxon>
        <taxon>Branchiopoda</taxon>
        <taxon>Diplostraca</taxon>
        <taxon>Cladocera</taxon>
        <taxon>Anomopoda</taxon>
        <taxon>Daphniidae</taxon>
        <taxon>Daphnia</taxon>
    </lineage>
</organism>
<accession>E9GQU6</accession>
<dbReference type="HOGENOM" id="CLU_1062689_0_0_1"/>
<gene>
    <name evidence="2" type="ORF">DAPPUDRAFT_320670</name>
</gene>
<dbReference type="OrthoDB" id="10274934at2759"/>
<keyword evidence="1" id="KW-0732">Signal</keyword>
<name>E9GQU6_DAPPU</name>
<reference evidence="2 3" key="1">
    <citation type="journal article" date="2011" name="Science">
        <title>The ecoresponsive genome of Daphnia pulex.</title>
        <authorList>
            <person name="Colbourne J.K."/>
            <person name="Pfrender M.E."/>
            <person name="Gilbert D."/>
            <person name="Thomas W.K."/>
            <person name="Tucker A."/>
            <person name="Oakley T.H."/>
            <person name="Tokishita S."/>
            <person name="Aerts A."/>
            <person name="Arnold G.J."/>
            <person name="Basu M.K."/>
            <person name="Bauer D.J."/>
            <person name="Caceres C.E."/>
            <person name="Carmel L."/>
            <person name="Casola C."/>
            <person name="Choi J.H."/>
            <person name="Detter J.C."/>
            <person name="Dong Q."/>
            <person name="Dusheyko S."/>
            <person name="Eads B.D."/>
            <person name="Frohlich T."/>
            <person name="Geiler-Samerotte K.A."/>
            <person name="Gerlach D."/>
            <person name="Hatcher P."/>
            <person name="Jogdeo S."/>
            <person name="Krijgsveld J."/>
            <person name="Kriventseva E.V."/>
            <person name="Kultz D."/>
            <person name="Laforsch C."/>
            <person name="Lindquist E."/>
            <person name="Lopez J."/>
            <person name="Manak J.R."/>
            <person name="Muller J."/>
            <person name="Pangilinan J."/>
            <person name="Patwardhan R.P."/>
            <person name="Pitluck S."/>
            <person name="Pritham E.J."/>
            <person name="Rechtsteiner A."/>
            <person name="Rho M."/>
            <person name="Rogozin I.B."/>
            <person name="Sakarya O."/>
            <person name="Salamov A."/>
            <person name="Schaack S."/>
            <person name="Shapiro H."/>
            <person name="Shiga Y."/>
            <person name="Skalitzky C."/>
            <person name="Smith Z."/>
            <person name="Souvorov A."/>
            <person name="Sung W."/>
            <person name="Tang Z."/>
            <person name="Tsuchiya D."/>
            <person name="Tu H."/>
            <person name="Vos H."/>
            <person name="Wang M."/>
            <person name="Wolf Y.I."/>
            <person name="Yamagata H."/>
            <person name="Yamada T."/>
            <person name="Ye Y."/>
            <person name="Shaw J.R."/>
            <person name="Andrews J."/>
            <person name="Crease T.J."/>
            <person name="Tang H."/>
            <person name="Lucas S.M."/>
            <person name="Robertson H.M."/>
            <person name="Bork P."/>
            <person name="Koonin E.V."/>
            <person name="Zdobnov E.M."/>
            <person name="Grigoriev I.V."/>
            <person name="Lynch M."/>
            <person name="Boore J.L."/>
        </authorList>
    </citation>
    <scope>NUCLEOTIDE SEQUENCE [LARGE SCALE GENOMIC DNA]</scope>
</reference>
<dbReference type="EMBL" id="GL732558">
    <property type="protein sequence ID" value="EFX78268.1"/>
    <property type="molecule type" value="Genomic_DNA"/>
</dbReference>